<name>D9WWH2_9ACTN</name>
<dbReference type="GO" id="GO:0046503">
    <property type="term" value="P:glycerolipid catabolic process"/>
    <property type="evidence" value="ECO:0007669"/>
    <property type="project" value="TreeGrafter"/>
</dbReference>
<dbReference type="Proteomes" id="UP000003963">
    <property type="component" value="Unassembled WGS sequence"/>
</dbReference>
<dbReference type="HOGENOM" id="CLU_083329_0_0_11"/>
<dbReference type="EMBL" id="GG657754">
    <property type="protein sequence ID" value="EFL28598.1"/>
    <property type="molecule type" value="Genomic_DNA"/>
</dbReference>
<keyword evidence="3" id="KW-0378">Hydrolase</keyword>
<gene>
    <name evidence="3" type="ORF">SSOG_08312</name>
</gene>
<dbReference type="InterPro" id="IPR029058">
    <property type="entry name" value="AB_hydrolase_fold"/>
</dbReference>
<feature type="compositionally biased region" description="Basic and acidic residues" evidence="1">
    <location>
        <begin position="181"/>
        <end position="191"/>
    </location>
</feature>
<reference evidence="3 4" key="1">
    <citation type="submission" date="2009-02" db="EMBL/GenBank/DDBJ databases">
        <title>Annotation of Streptomyces hygroscopicus strain ATCC 53653.</title>
        <authorList>
            <consortium name="The Broad Institute Genome Sequencing Platform"/>
            <consortium name="Broad Institute Microbial Sequencing Center"/>
            <person name="Fischbach M."/>
            <person name="Godfrey P."/>
            <person name="Ward D."/>
            <person name="Young S."/>
            <person name="Zeng Q."/>
            <person name="Koehrsen M."/>
            <person name="Alvarado L."/>
            <person name="Berlin A.M."/>
            <person name="Bochicchio J."/>
            <person name="Borenstein D."/>
            <person name="Chapman S.B."/>
            <person name="Chen Z."/>
            <person name="Engels R."/>
            <person name="Freedman E."/>
            <person name="Gellesch M."/>
            <person name="Goldberg J."/>
            <person name="Griggs A."/>
            <person name="Gujja S."/>
            <person name="Heilman E.R."/>
            <person name="Heiman D.I."/>
            <person name="Hepburn T.A."/>
            <person name="Howarth C."/>
            <person name="Jen D."/>
            <person name="Larson L."/>
            <person name="Lewis B."/>
            <person name="Mehta T."/>
            <person name="Park D."/>
            <person name="Pearson M."/>
            <person name="Richards J."/>
            <person name="Roberts A."/>
            <person name="Saif S."/>
            <person name="Shea T.D."/>
            <person name="Shenoy N."/>
            <person name="Sisk P."/>
            <person name="Stolte C."/>
            <person name="Sykes S.N."/>
            <person name="Thomson T."/>
            <person name="Walk T."/>
            <person name="White J."/>
            <person name="Yandava C."/>
            <person name="Straight P."/>
            <person name="Clardy J."/>
            <person name="Hung D."/>
            <person name="Kolter R."/>
            <person name="Mekalanos J."/>
            <person name="Walker S."/>
            <person name="Walsh C.T."/>
            <person name="Wieland-Brown L.C."/>
            <person name="Haas B."/>
            <person name="Nusbaum C."/>
            <person name="Birren B."/>
        </authorList>
    </citation>
    <scope>NUCLEOTIDE SEQUENCE [LARGE SCALE GENOMIC DNA]</scope>
    <source>
        <strain evidence="3 4">ATCC 53653</strain>
    </source>
</reference>
<dbReference type="PANTHER" id="PTHR43433:SF5">
    <property type="entry name" value="AB HYDROLASE-1 DOMAIN-CONTAINING PROTEIN"/>
    <property type="match status" value="1"/>
</dbReference>
<dbReference type="InterPro" id="IPR000073">
    <property type="entry name" value="AB_hydrolase_1"/>
</dbReference>
<dbReference type="InterPro" id="IPR050471">
    <property type="entry name" value="AB_hydrolase"/>
</dbReference>
<sequence>MDTVHTMTEPKTGTLKVPGATLHYEVRGTGPVLLLIPGGAGDAAAYDHAAPALADRYTVVSYDPRGLSRSPLDGPPGDQRVDVHSEDAFLLLDAVAPDGEPAYVFGCSSGAIVAVDLLARHPERVRLAIAHEPPLVELLPDAETQRAFFAEVRAAYRREGIGAAVAVMSAGTGPAEDAAEDAAKDAKEKAAGAEPPPRPAEVIDRMMANFPFFLEHILCPFTGHTPDLEALEAVSERLVPAGGRDSHGLLLYRPAVALAERLGTEVVDFPGGHTGLSEHPAEFTEVLRGILPRR</sequence>
<evidence type="ECO:0000256" key="1">
    <source>
        <dbReference type="SAM" id="MobiDB-lite"/>
    </source>
</evidence>
<dbReference type="PANTHER" id="PTHR43433">
    <property type="entry name" value="HYDROLASE, ALPHA/BETA FOLD FAMILY PROTEIN"/>
    <property type="match status" value="1"/>
</dbReference>
<feature type="domain" description="AB hydrolase-1" evidence="2">
    <location>
        <begin position="31"/>
        <end position="159"/>
    </location>
</feature>
<evidence type="ECO:0000313" key="3">
    <source>
        <dbReference type="EMBL" id="EFL28598.1"/>
    </source>
</evidence>
<dbReference type="STRING" id="457427.SSOG_08312"/>
<proteinExistence type="predicted"/>
<dbReference type="SUPFAM" id="SSF53474">
    <property type="entry name" value="alpha/beta-Hydrolases"/>
    <property type="match status" value="1"/>
</dbReference>
<dbReference type="GO" id="GO:0004806">
    <property type="term" value="F:triacylglycerol lipase activity"/>
    <property type="evidence" value="ECO:0007669"/>
    <property type="project" value="TreeGrafter"/>
</dbReference>
<dbReference type="Gene3D" id="3.40.50.1820">
    <property type="entry name" value="alpha/beta hydrolase"/>
    <property type="match status" value="1"/>
</dbReference>
<keyword evidence="4" id="KW-1185">Reference proteome</keyword>
<evidence type="ECO:0000313" key="4">
    <source>
        <dbReference type="Proteomes" id="UP000003963"/>
    </source>
</evidence>
<protein>
    <submittedName>
        <fullName evidence="3">Alpha/beta superfamily hydrolase</fullName>
    </submittedName>
</protein>
<accession>D9WWH2</accession>
<feature type="region of interest" description="Disordered" evidence="1">
    <location>
        <begin position="176"/>
        <end position="199"/>
    </location>
</feature>
<dbReference type="AlphaFoldDB" id="D9WWH2"/>
<dbReference type="Pfam" id="PF00561">
    <property type="entry name" value="Abhydrolase_1"/>
    <property type="match status" value="1"/>
</dbReference>
<evidence type="ECO:0000259" key="2">
    <source>
        <dbReference type="Pfam" id="PF00561"/>
    </source>
</evidence>
<organism evidence="3 4">
    <name type="scientific">Streptomyces himastatinicus ATCC 53653</name>
    <dbReference type="NCBI Taxonomy" id="457427"/>
    <lineage>
        <taxon>Bacteria</taxon>
        <taxon>Bacillati</taxon>
        <taxon>Actinomycetota</taxon>
        <taxon>Actinomycetes</taxon>
        <taxon>Kitasatosporales</taxon>
        <taxon>Streptomycetaceae</taxon>
        <taxon>Streptomyces</taxon>
        <taxon>Streptomyces violaceusniger group</taxon>
    </lineage>
</organism>